<dbReference type="EMBL" id="JAWNGG020000049">
    <property type="protein sequence ID" value="KAK9305581.1"/>
    <property type="molecule type" value="Genomic_DNA"/>
</dbReference>
<gene>
    <name evidence="2" type="ORF">QLX08_003370</name>
</gene>
<dbReference type="InterPro" id="IPR050566">
    <property type="entry name" value="Deoxyribonucleoside_kinase"/>
</dbReference>
<keyword evidence="3" id="KW-1185">Reference proteome</keyword>
<accession>A0AAW1A761</accession>
<proteinExistence type="predicted"/>
<evidence type="ECO:0000313" key="2">
    <source>
        <dbReference type="EMBL" id="KAK9305581.1"/>
    </source>
</evidence>
<feature type="domain" description="Deoxynucleoside kinase" evidence="1">
    <location>
        <begin position="80"/>
        <end position="288"/>
    </location>
</feature>
<dbReference type="Gene3D" id="3.40.50.300">
    <property type="entry name" value="P-loop containing nucleotide triphosphate hydrolases"/>
    <property type="match status" value="1"/>
</dbReference>
<dbReference type="InterPro" id="IPR031314">
    <property type="entry name" value="DNK_dom"/>
</dbReference>
<protein>
    <recommendedName>
        <fullName evidence="1">Deoxynucleoside kinase domain-containing protein</fullName>
    </recommendedName>
</protein>
<dbReference type="Proteomes" id="UP001432146">
    <property type="component" value="Unassembled WGS sequence"/>
</dbReference>
<organism evidence="2 3">
    <name type="scientific">Tetragonisca angustula</name>
    <dbReference type="NCBI Taxonomy" id="166442"/>
    <lineage>
        <taxon>Eukaryota</taxon>
        <taxon>Metazoa</taxon>
        <taxon>Ecdysozoa</taxon>
        <taxon>Arthropoda</taxon>
        <taxon>Hexapoda</taxon>
        <taxon>Insecta</taxon>
        <taxon>Pterygota</taxon>
        <taxon>Neoptera</taxon>
        <taxon>Endopterygota</taxon>
        <taxon>Hymenoptera</taxon>
        <taxon>Apocrita</taxon>
        <taxon>Aculeata</taxon>
        <taxon>Apoidea</taxon>
        <taxon>Anthophila</taxon>
        <taxon>Apidae</taxon>
        <taxon>Tetragonisca</taxon>
    </lineage>
</organism>
<dbReference type="GO" id="GO:0006120">
    <property type="term" value="P:mitochondrial electron transport, NADH to ubiquinone"/>
    <property type="evidence" value="ECO:0007669"/>
    <property type="project" value="TreeGrafter"/>
</dbReference>
<comment type="caution">
    <text evidence="2">The sequence shown here is derived from an EMBL/GenBank/DDBJ whole genome shotgun (WGS) entry which is preliminary data.</text>
</comment>
<dbReference type="Pfam" id="PF01712">
    <property type="entry name" value="dNK"/>
    <property type="match status" value="1"/>
</dbReference>
<sequence length="424" mass="49810">MTSILSTTIAKSNSLGYLTRLCKASRNVNNLMQVAFMRTLKFKIETPKPDPYPYWNKSCLKTNKIIDLTCLTYDENTKLIVVDGPPAVGKSKFCEDLAKEFGLLYMPSPTFDEMYINCYGYDIRNINPDLPEAWQFRDLKNFLKDPSHTGTPRIQLGYLLMRYEQCMNAIIHILSTGQGVILNRSIFTDFGFIYAMYNSGYIQENSLKIFEQLKNEATKQLLMPHLVIYLEATPETTLERIRKRGNSDEINSKVFTKKYLSDLDNGVKEKCFSWLTNHSEILVYDWNKGGNVKDVADDIENLDLEESETKTKFSDWIFRDSHHLNDVLYSYQTKWHLFVDIDDIIFDKCAKEFLLPRTAEDTIRDILNKVDTEKYEYEYNAKYQKIPWFTRERDMVFSLYRRTPRDFVNCNLFELPYQTKTNLI</sequence>
<name>A0AAW1A761_9HYME</name>
<dbReference type="PANTHER" id="PTHR10513:SF15">
    <property type="entry name" value="NADH DEHYDROGENASE [UBIQUINONE] 1 ALPHA SUBCOMPLEX SUBUNIT 10, MITOCHONDRIAL"/>
    <property type="match status" value="1"/>
</dbReference>
<dbReference type="GO" id="GO:0005739">
    <property type="term" value="C:mitochondrion"/>
    <property type="evidence" value="ECO:0007669"/>
    <property type="project" value="GOC"/>
</dbReference>
<evidence type="ECO:0000259" key="1">
    <source>
        <dbReference type="Pfam" id="PF01712"/>
    </source>
</evidence>
<evidence type="ECO:0000313" key="3">
    <source>
        <dbReference type="Proteomes" id="UP001432146"/>
    </source>
</evidence>
<dbReference type="InterPro" id="IPR027417">
    <property type="entry name" value="P-loop_NTPase"/>
</dbReference>
<dbReference type="AlphaFoldDB" id="A0AAW1A761"/>
<dbReference type="SUPFAM" id="SSF52540">
    <property type="entry name" value="P-loop containing nucleoside triphosphate hydrolases"/>
    <property type="match status" value="1"/>
</dbReference>
<reference evidence="2 3" key="1">
    <citation type="submission" date="2024-05" db="EMBL/GenBank/DDBJ databases">
        <title>The nuclear and mitochondrial genome assemblies of Tetragonisca angustula (Apidae: Meliponini), a tiny yet remarkable pollinator in the Neotropics.</title>
        <authorList>
            <person name="Ferrari R."/>
            <person name="Ricardo P.C."/>
            <person name="Dias F.C."/>
            <person name="Araujo N.S."/>
            <person name="Soares D.O."/>
            <person name="Zhou Q.-S."/>
            <person name="Zhu C.-D."/>
            <person name="Coutinho L."/>
            <person name="Airas M.C."/>
            <person name="Batista T.M."/>
        </authorList>
    </citation>
    <scope>NUCLEOTIDE SEQUENCE [LARGE SCALE GENOMIC DNA]</scope>
    <source>
        <strain evidence="2">ASF017062</strain>
        <tissue evidence="2">Abdomen</tissue>
    </source>
</reference>
<dbReference type="PANTHER" id="PTHR10513">
    <property type="entry name" value="DEOXYNUCLEOSIDE KINASE"/>
    <property type="match status" value="1"/>
</dbReference>